<proteinExistence type="predicted"/>
<evidence type="ECO:0000313" key="2">
    <source>
        <dbReference type="EMBL" id="GGA50095.1"/>
    </source>
</evidence>
<dbReference type="EMBL" id="BMDW01000011">
    <property type="protein sequence ID" value="GGA50095.1"/>
    <property type="molecule type" value="Genomic_DNA"/>
</dbReference>
<evidence type="ECO:0000313" key="3">
    <source>
        <dbReference type="Proteomes" id="UP000618591"/>
    </source>
</evidence>
<keyword evidence="1" id="KW-0812">Transmembrane</keyword>
<dbReference type="Proteomes" id="UP000618591">
    <property type="component" value="Unassembled WGS sequence"/>
</dbReference>
<name>A0ABQ1GTI7_9SPHN</name>
<evidence type="ECO:0000256" key="1">
    <source>
        <dbReference type="SAM" id="Phobius"/>
    </source>
</evidence>
<comment type="caution">
    <text evidence="2">The sequence shown here is derived from an EMBL/GenBank/DDBJ whole genome shotgun (WGS) entry which is preliminary data.</text>
</comment>
<sequence length="58" mass="6010">MGVNKNTIVTILAIIGGIVVLGWVLRLTFALLGPIIVIGLGVVIYLALTGNKRIGGPK</sequence>
<feature type="transmembrane region" description="Helical" evidence="1">
    <location>
        <begin position="31"/>
        <end position="48"/>
    </location>
</feature>
<evidence type="ECO:0008006" key="4">
    <source>
        <dbReference type="Google" id="ProtNLM"/>
    </source>
</evidence>
<keyword evidence="1" id="KW-0472">Membrane</keyword>
<organism evidence="2 3">
    <name type="scientific">Sphingomonas psychrolutea</name>
    <dbReference type="NCBI Taxonomy" id="1259676"/>
    <lineage>
        <taxon>Bacteria</taxon>
        <taxon>Pseudomonadati</taxon>
        <taxon>Pseudomonadota</taxon>
        <taxon>Alphaproteobacteria</taxon>
        <taxon>Sphingomonadales</taxon>
        <taxon>Sphingomonadaceae</taxon>
        <taxon>Sphingomonas</taxon>
    </lineage>
</organism>
<accession>A0ABQ1GTI7</accession>
<keyword evidence="3" id="KW-1185">Reference proteome</keyword>
<feature type="transmembrane region" description="Helical" evidence="1">
    <location>
        <begin position="7"/>
        <end position="25"/>
    </location>
</feature>
<protein>
    <recommendedName>
        <fullName evidence="4">DUF3096 domain-containing protein</fullName>
    </recommendedName>
</protein>
<reference evidence="3" key="1">
    <citation type="journal article" date="2019" name="Int. J. Syst. Evol. Microbiol.">
        <title>The Global Catalogue of Microorganisms (GCM) 10K type strain sequencing project: providing services to taxonomists for standard genome sequencing and annotation.</title>
        <authorList>
            <consortium name="The Broad Institute Genomics Platform"/>
            <consortium name="The Broad Institute Genome Sequencing Center for Infectious Disease"/>
            <person name="Wu L."/>
            <person name="Ma J."/>
        </authorList>
    </citation>
    <scope>NUCLEOTIDE SEQUENCE [LARGE SCALE GENOMIC DNA]</scope>
    <source>
        <strain evidence="3">CGMCC 1.10106</strain>
    </source>
</reference>
<keyword evidence="1" id="KW-1133">Transmembrane helix</keyword>
<gene>
    <name evidence="2" type="ORF">GCM10011395_20510</name>
</gene>